<evidence type="ECO:0000313" key="2">
    <source>
        <dbReference type="EMBL" id="GAA3592324.1"/>
    </source>
</evidence>
<feature type="transmembrane region" description="Helical" evidence="1">
    <location>
        <begin position="66"/>
        <end position="87"/>
    </location>
</feature>
<accession>A0ABP6YZD6</accession>
<dbReference type="Proteomes" id="UP001500630">
    <property type="component" value="Unassembled WGS sequence"/>
</dbReference>
<protein>
    <submittedName>
        <fullName evidence="2">Uncharacterized protein</fullName>
    </submittedName>
</protein>
<comment type="caution">
    <text evidence="2">The sequence shown here is derived from an EMBL/GenBank/DDBJ whole genome shotgun (WGS) entry which is preliminary data.</text>
</comment>
<keyword evidence="1" id="KW-0472">Membrane</keyword>
<keyword evidence="1" id="KW-0812">Transmembrane</keyword>
<proteinExistence type="predicted"/>
<evidence type="ECO:0000313" key="3">
    <source>
        <dbReference type="Proteomes" id="UP001500630"/>
    </source>
</evidence>
<dbReference type="EMBL" id="BAABDQ010000027">
    <property type="protein sequence ID" value="GAA3592324.1"/>
    <property type="molecule type" value="Genomic_DNA"/>
</dbReference>
<feature type="transmembrane region" description="Helical" evidence="1">
    <location>
        <begin position="42"/>
        <end position="61"/>
    </location>
</feature>
<keyword evidence="3" id="KW-1185">Reference proteome</keyword>
<sequence>MRGVPPEPPEHLLQERAEHLRVEVQQVRQPGIVGVLVRMSPMLMGSMLMFPVVSTAVMPVAVMRPVLVGSVVMGVAIVSMSVCVQFPDSTLSAPCPYDILSCL</sequence>
<name>A0ABP6YZD6_9ACTN</name>
<organism evidence="2 3">
    <name type="scientific">Nonomuraea rosea</name>
    <dbReference type="NCBI Taxonomy" id="638574"/>
    <lineage>
        <taxon>Bacteria</taxon>
        <taxon>Bacillati</taxon>
        <taxon>Actinomycetota</taxon>
        <taxon>Actinomycetes</taxon>
        <taxon>Streptosporangiales</taxon>
        <taxon>Streptosporangiaceae</taxon>
        <taxon>Nonomuraea</taxon>
    </lineage>
</organism>
<evidence type="ECO:0000256" key="1">
    <source>
        <dbReference type="SAM" id="Phobius"/>
    </source>
</evidence>
<reference evidence="3" key="1">
    <citation type="journal article" date="2019" name="Int. J. Syst. Evol. Microbiol.">
        <title>The Global Catalogue of Microorganisms (GCM) 10K type strain sequencing project: providing services to taxonomists for standard genome sequencing and annotation.</title>
        <authorList>
            <consortium name="The Broad Institute Genomics Platform"/>
            <consortium name="The Broad Institute Genome Sequencing Center for Infectious Disease"/>
            <person name="Wu L."/>
            <person name="Ma J."/>
        </authorList>
    </citation>
    <scope>NUCLEOTIDE SEQUENCE [LARGE SCALE GENOMIC DNA]</scope>
    <source>
        <strain evidence="3">JCM 17326</strain>
    </source>
</reference>
<keyword evidence="1" id="KW-1133">Transmembrane helix</keyword>
<gene>
    <name evidence="2" type="ORF">GCM10022419_088990</name>
</gene>